<reference evidence="3 4" key="1">
    <citation type="submission" date="2020-08" db="EMBL/GenBank/DDBJ databases">
        <title>Genome public.</title>
        <authorList>
            <person name="Liu C."/>
            <person name="Sun Q."/>
        </authorList>
    </citation>
    <scope>NUCLEOTIDE SEQUENCE [LARGE SCALE GENOMIC DNA]</scope>
    <source>
        <strain evidence="3 4">NSJ-46</strain>
    </source>
</reference>
<dbReference type="SUPFAM" id="SSF109604">
    <property type="entry name" value="HD-domain/PDEase-like"/>
    <property type="match status" value="1"/>
</dbReference>
<evidence type="ECO:0000256" key="1">
    <source>
        <dbReference type="ARBA" id="ARBA00022801"/>
    </source>
</evidence>
<proteinExistence type="predicted"/>
<evidence type="ECO:0000313" key="3">
    <source>
        <dbReference type="EMBL" id="MBC8574663.1"/>
    </source>
</evidence>
<dbReference type="Gene3D" id="1.10.3410.10">
    <property type="entry name" value="putative deoxyguanosinetriphosphate triphosphohydrolase like domain"/>
    <property type="match status" value="1"/>
</dbReference>
<feature type="domain" description="HD" evidence="2">
    <location>
        <begin position="67"/>
        <end position="249"/>
    </location>
</feature>
<dbReference type="Gene3D" id="1.10.3210.10">
    <property type="entry name" value="Hypothetical protein af1432"/>
    <property type="match status" value="1"/>
</dbReference>
<dbReference type="Pfam" id="PF13286">
    <property type="entry name" value="HD_assoc"/>
    <property type="match status" value="1"/>
</dbReference>
<protein>
    <submittedName>
        <fullName evidence="3">DNTP triphosphohydrolase</fullName>
    </submittedName>
</protein>
<dbReference type="Pfam" id="PF01966">
    <property type="entry name" value="HD"/>
    <property type="match status" value="1"/>
</dbReference>
<dbReference type="PANTHER" id="PTHR11373:SF32">
    <property type="entry name" value="DEOXYGUANOSINETRIPHOSPHATE TRIPHOSPHOHYDROLASE"/>
    <property type="match status" value="1"/>
</dbReference>
<organism evidence="3 4">
    <name type="scientific">Jingyaoa shaoxingensis</name>
    <dbReference type="NCBI Taxonomy" id="2763671"/>
    <lineage>
        <taxon>Bacteria</taxon>
        <taxon>Bacillati</taxon>
        <taxon>Bacillota</taxon>
        <taxon>Clostridia</taxon>
        <taxon>Lachnospirales</taxon>
        <taxon>Lachnospiraceae</taxon>
        <taxon>Jingyaoa</taxon>
    </lineage>
</organism>
<dbReference type="InterPro" id="IPR006261">
    <property type="entry name" value="dGTPase"/>
</dbReference>
<name>A0ABR7NG66_9FIRM</name>
<dbReference type="PANTHER" id="PTHR11373">
    <property type="entry name" value="DEOXYNUCLEOSIDE TRIPHOSPHATE TRIPHOSPHOHYDROLASE"/>
    <property type="match status" value="1"/>
</dbReference>
<dbReference type="InterPro" id="IPR003607">
    <property type="entry name" value="HD/PDEase_dom"/>
</dbReference>
<dbReference type="CDD" id="cd00077">
    <property type="entry name" value="HDc"/>
    <property type="match status" value="1"/>
</dbReference>
<dbReference type="InterPro" id="IPR027432">
    <property type="entry name" value="dGTP_triphosphohydrolase_C"/>
</dbReference>
<dbReference type="InterPro" id="IPR026875">
    <property type="entry name" value="PHydrolase_assoc_dom"/>
</dbReference>
<dbReference type="PROSITE" id="PS51831">
    <property type="entry name" value="HD"/>
    <property type="match status" value="1"/>
</dbReference>
<accession>A0ABR7NG66</accession>
<dbReference type="EMBL" id="JACRSZ010000030">
    <property type="protein sequence ID" value="MBC8574663.1"/>
    <property type="molecule type" value="Genomic_DNA"/>
</dbReference>
<comment type="caution">
    <text evidence="3">The sequence shown here is derived from an EMBL/GenBank/DDBJ whole genome shotgun (WGS) entry which is preliminary data.</text>
</comment>
<dbReference type="InterPro" id="IPR023293">
    <property type="entry name" value="dGTP_triP_hydro_central_sf"/>
</dbReference>
<dbReference type="Proteomes" id="UP000657421">
    <property type="component" value="Unassembled WGS sequence"/>
</dbReference>
<dbReference type="Gene3D" id="1.10.3550.10">
    <property type="entry name" value="eoxyguanosinetriphosphate triphosphohydrolase domain-like"/>
    <property type="match status" value="1"/>
</dbReference>
<keyword evidence="1" id="KW-0378">Hydrolase</keyword>
<dbReference type="InterPro" id="IPR006674">
    <property type="entry name" value="HD_domain"/>
</dbReference>
<dbReference type="NCBIfam" id="TIGR01353">
    <property type="entry name" value="dGTP_triPase"/>
    <property type="match status" value="1"/>
</dbReference>
<dbReference type="SMART" id="SM00471">
    <property type="entry name" value="HDc"/>
    <property type="match status" value="1"/>
</dbReference>
<evidence type="ECO:0000313" key="4">
    <source>
        <dbReference type="Proteomes" id="UP000657421"/>
    </source>
</evidence>
<dbReference type="InterPro" id="IPR050135">
    <property type="entry name" value="dGTPase-like"/>
</dbReference>
<keyword evidence="4" id="KW-1185">Reference proteome</keyword>
<gene>
    <name evidence="3" type="primary">dgt</name>
    <name evidence="3" type="ORF">H8716_16640</name>
</gene>
<evidence type="ECO:0000259" key="2">
    <source>
        <dbReference type="PROSITE" id="PS51831"/>
    </source>
</evidence>
<sequence>MGAEMLDWDKLLCDERIRTSTVVKDEHVTRNEFEADYDRIVGSSSVRRLQDKAQVFPLQKNDVVRTRLTHSMEVSAIARSLAKTVGLRLERMGIFDREKTEKLMGMLQTAGLIHDLGNPPFGHYGETVIRNWYQSKVVDVKRNLDKHYKTEQEDADFLYFDGNVQNLRIVTKLQTMNDRYGANFTYGTLASIIKYPYSSMTTTHPKHKFGYFKSEEEIMKSIWQHTGLSEGVRHPAAYLLEAADDIVYICDDIEDGVKKGYIPWNKEYDQIKQTFKENTIYQKLFERIDAKKADAGLGEREGLLAQVKLFRNYVQGHLIRTAVDSFFDHYEQIMNGEFGITDLLESDKELIKCLKKLTATYCFTCDEVLTLEIVGERTIKELLNIFYDAIHTSNVEVIEDSSKYEGKIYHLISDNYKYILTFDYKENKQKSLKDVNEYEKMHLIVDFVSGMTDSYAVSLYKKLLGISLPE</sequence>